<feature type="domain" description="Serine aminopeptidase S33" evidence="2">
    <location>
        <begin position="51"/>
        <end position="209"/>
    </location>
</feature>
<evidence type="ECO:0000313" key="3">
    <source>
        <dbReference type="EMBL" id="GAA4074946.1"/>
    </source>
</evidence>
<dbReference type="PIRSF" id="PIRSF017388">
    <property type="entry name" value="Esterase_lipase"/>
    <property type="match status" value="1"/>
</dbReference>
<evidence type="ECO:0000259" key="2">
    <source>
        <dbReference type="Pfam" id="PF12146"/>
    </source>
</evidence>
<sequence>MIGCLCIHGFTGGPYEIEPLTTFLSEETDWLIEAPTLPGHGLNLQLDDVTHEDWLEAADQAYQELATKVDQIYLIGFSMGGMIAAYLAAKYPVKGLVMLSPSRKYLSLSKIASEVRHLLRDRFFGEIEENLVYQNLQHKKGLIPARAYVEFAKCIAKTRPYLKKITCPVLVLQGIQDGLVPYQTTHDLANEIPVDIDVIYYADSKHLICLGDDKELVIQTVYDYLMSNEKEVKQKITG</sequence>
<dbReference type="Pfam" id="PF12146">
    <property type="entry name" value="Hydrolase_4"/>
    <property type="match status" value="1"/>
</dbReference>
<protein>
    <submittedName>
        <fullName evidence="3">Alpha/beta fold hydrolase</fullName>
    </submittedName>
</protein>
<name>A0ABP7VUN6_9BACI</name>
<gene>
    <name evidence="3" type="ORF">GCM10022410_19980</name>
</gene>
<evidence type="ECO:0000256" key="1">
    <source>
        <dbReference type="ARBA" id="ARBA00022801"/>
    </source>
</evidence>
<keyword evidence="1 3" id="KW-0378">Hydrolase</keyword>
<accession>A0ABP7VUN6</accession>
<dbReference type="InterPro" id="IPR050266">
    <property type="entry name" value="AB_hydrolase_sf"/>
</dbReference>
<dbReference type="InterPro" id="IPR029058">
    <property type="entry name" value="AB_hydrolase_fold"/>
</dbReference>
<keyword evidence="4" id="KW-1185">Reference proteome</keyword>
<dbReference type="RefSeq" id="WP_344912763.1">
    <property type="nucleotide sequence ID" value="NZ_BAABDL010000112.1"/>
</dbReference>
<comment type="caution">
    <text evidence="3">The sequence shown here is derived from an EMBL/GenBank/DDBJ whole genome shotgun (WGS) entry which is preliminary data.</text>
</comment>
<dbReference type="InterPro" id="IPR022742">
    <property type="entry name" value="Hydrolase_4"/>
</dbReference>
<organism evidence="3 4">
    <name type="scientific">Amphibacillus indicireducens</name>
    <dbReference type="NCBI Taxonomy" id="1076330"/>
    <lineage>
        <taxon>Bacteria</taxon>
        <taxon>Bacillati</taxon>
        <taxon>Bacillota</taxon>
        <taxon>Bacilli</taxon>
        <taxon>Bacillales</taxon>
        <taxon>Bacillaceae</taxon>
        <taxon>Amphibacillus</taxon>
    </lineage>
</organism>
<dbReference type="EMBL" id="BAABDL010000112">
    <property type="protein sequence ID" value="GAA4074946.1"/>
    <property type="molecule type" value="Genomic_DNA"/>
</dbReference>
<reference evidence="4" key="1">
    <citation type="journal article" date="2019" name="Int. J. Syst. Evol. Microbiol.">
        <title>The Global Catalogue of Microorganisms (GCM) 10K type strain sequencing project: providing services to taxonomists for standard genome sequencing and annotation.</title>
        <authorList>
            <consortium name="The Broad Institute Genomics Platform"/>
            <consortium name="The Broad Institute Genome Sequencing Center for Infectious Disease"/>
            <person name="Wu L."/>
            <person name="Ma J."/>
        </authorList>
    </citation>
    <scope>NUCLEOTIDE SEQUENCE [LARGE SCALE GENOMIC DNA]</scope>
    <source>
        <strain evidence="4">JCM 17250</strain>
    </source>
</reference>
<dbReference type="GO" id="GO:0016787">
    <property type="term" value="F:hydrolase activity"/>
    <property type="evidence" value="ECO:0007669"/>
    <property type="project" value="UniProtKB-KW"/>
</dbReference>
<dbReference type="PANTHER" id="PTHR43798:SF31">
    <property type="entry name" value="AB HYDROLASE SUPERFAMILY PROTEIN YCLE"/>
    <property type="match status" value="1"/>
</dbReference>
<dbReference type="SUPFAM" id="SSF53474">
    <property type="entry name" value="alpha/beta-Hydrolases"/>
    <property type="match status" value="1"/>
</dbReference>
<dbReference type="InterPro" id="IPR012354">
    <property type="entry name" value="Esterase_lipase"/>
</dbReference>
<dbReference type="Proteomes" id="UP001501734">
    <property type="component" value="Unassembled WGS sequence"/>
</dbReference>
<dbReference type="Gene3D" id="3.40.50.1820">
    <property type="entry name" value="alpha/beta hydrolase"/>
    <property type="match status" value="1"/>
</dbReference>
<dbReference type="PANTHER" id="PTHR43798">
    <property type="entry name" value="MONOACYLGLYCEROL LIPASE"/>
    <property type="match status" value="1"/>
</dbReference>
<evidence type="ECO:0000313" key="4">
    <source>
        <dbReference type="Proteomes" id="UP001501734"/>
    </source>
</evidence>
<proteinExistence type="predicted"/>